<accession>A0A376VSG4</accession>
<organism evidence="1 2">
    <name type="scientific">Escherichia coli</name>
    <dbReference type="NCBI Taxonomy" id="562"/>
    <lineage>
        <taxon>Bacteria</taxon>
        <taxon>Pseudomonadati</taxon>
        <taxon>Pseudomonadota</taxon>
        <taxon>Gammaproteobacteria</taxon>
        <taxon>Enterobacterales</taxon>
        <taxon>Enterobacteriaceae</taxon>
        <taxon>Escherichia</taxon>
    </lineage>
</organism>
<keyword evidence="1" id="KW-0418">Kinase</keyword>
<dbReference type="EC" id="2.7.13.3" evidence="1"/>
<keyword evidence="1" id="KW-0808">Transferase</keyword>
<name>A0A376VSG4_ECOLX</name>
<reference evidence="1 2" key="1">
    <citation type="submission" date="2018-06" db="EMBL/GenBank/DDBJ databases">
        <authorList>
            <consortium name="Pathogen Informatics"/>
            <person name="Doyle S."/>
        </authorList>
    </citation>
    <scope>NUCLEOTIDE SEQUENCE [LARGE SCALE GENOMIC DNA]</scope>
    <source>
        <strain evidence="1 2">NCTC9081</strain>
    </source>
</reference>
<evidence type="ECO:0000313" key="1">
    <source>
        <dbReference type="EMBL" id="STJ14473.1"/>
    </source>
</evidence>
<dbReference type="Proteomes" id="UP000254716">
    <property type="component" value="Unassembled WGS sequence"/>
</dbReference>
<sequence length="156" mass="17276">MKRLSITVRLTLLFILLLSVAGAGIVWTLYNGLASELKWRDDTTLINRTAQIKQLLIDGVNPDTLPVYFNRMMDVSQDILIIHGDSINKIVNRTNVSDGMLNNIPASETISAAGIYRSIINDTEIDALRINIDEVSPSLTVTVAKLASARHNMLEQ</sequence>
<gene>
    <name evidence="1" type="primary">yedV_1</name>
    <name evidence="1" type="ORF">NCTC9081_00020</name>
</gene>
<dbReference type="EMBL" id="UGCV01000001">
    <property type="protein sequence ID" value="STJ14473.1"/>
    <property type="molecule type" value="Genomic_DNA"/>
</dbReference>
<evidence type="ECO:0000313" key="2">
    <source>
        <dbReference type="Proteomes" id="UP000254716"/>
    </source>
</evidence>
<protein>
    <submittedName>
        <fullName evidence="1">Two-component sensor kinase</fullName>
        <ecNumber evidence="1">2.7.13.3</ecNumber>
    </submittedName>
</protein>
<dbReference type="AlphaFoldDB" id="A0A376VSG4"/>
<proteinExistence type="predicted"/>
<dbReference type="GO" id="GO:0004673">
    <property type="term" value="F:protein histidine kinase activity"/>
    <property type="evidence" value="ECO:0007669"/>
    <property type="project" value="UniProtKB-EC"/>
</dbReference>